<proteinExistence type="predicted"/>
<dbReference type="OrthoDB" id="1522859at2"/>
<keyword evidence="2" id="KW-0812">Transmembrane</keyword>
<evidence type="ECO:0000256" key="2">
    <source>
        <dbReference type="SAM" id="Phobius"/>
    </source>
</evidence>
<dbReference type="Pfam" id="PF03544">
    <property type="entry name" value="TonB_C"/>
    <property type="match status" value="1"/>
</dbReference>
<evidence type="ECO:0000313" key="5">
    <source>
        <dbReference type="Proteomes" id="UP000238430"/>
    </source>
</evidence>
<dbReference type="SUPFAM" id="SSF74653">
    <property type="entry name" value="TolA/TonB C-terminal domain"/>
    <property type="match status" value="1"/>
</dbReference>
<keyword evidence="2" id="KW-0472">Membrane</keyword>
<feature type="region of interest" description="Disordered" evidence="1">
    <location>
        <begin position="1"/>
        <end position="24"/>
    </location>
</feature>
<dbReference type="EMBL" id="PXOT01000018">
    <property type="protein sequence ID" value="PSG92714.1"/>
    <property type="molecule type" value="Genomic_DNA"/>
</dbReference>
<dbReference type="InterPro" id="IPR037682">
    <property type="entry name" value="TonB_C"/>
</dbReference>
<feature type="transmembrane region" description="Helical" evidence="2">
    <location>
        <begin position="34"/>
        <end position="51"/>
    </location>
</feature>
<reference evidence="4 5" key="1">
    <citation type="submission" date="2018-03" db="EMBL/GenBank/DDBJ databases">
        <title>Mesoflavibacter sp. HG37 and Mesoflavibacter sp. HG96 sp.nov., two marine bacteria isolated from seawater of Western Pacific Ocean.</title>
        <authorList>
            <person name="Cheng H."/>
            <person name="Wu Y.-H."/>
            <person name="Guo L.-L."/>
            <person name="Xu X.-W."/>
        </authorList>
    </citation>
    <scope>NUCLEOTIDE SEQUENCE [LARGE SCALE GENOMIC DNA]</scope>
    <source>
        <strain evidence="4 5">KCTC 42117</strain>
    </source>
</reference>
<dbReference type="RefSeq" id="WP_106677478.1">
    <property type="nucleotide sequence ID" value="NZ_JACHWV010000005.1"/>
</dbReference>
<dbReference type="Gene3D" id="3.30.1150.10">
    <property type="match status" value="1"/>
</dbReference>
<sequence>MKNLKKEHNLTRQNEKSVQHSQKHDANLQKNSTLYFQVGLILCLLAVYGALEMRFESTDLAIVENSVVPEFEEYTLDQKKYVVEDAVKTEEPQPKEQPKELIDLKEVPDDTPDEKITKNIVTETNVKTKPIDLNPDDLNVDEPEEEIEKIFNVNLVEQVPIYPGCESETTNNGRKKCLSDKLSKLVRKKFDTGLGSELGLNEGIQKIYVNFRVDKAGNVQILKTRAPHQDLEEEAKRVVSKIPQMKPGKQGGKEVSVLYTLPIIFQVRY</sequence>
<dbReference type="AlphaFoldDB" id="A0A2T1NII7"/>
<keyword evidence="2" id="KW-1133">Transmembrane helix</keyword>
<gene>
    <name evidence="4" type="ORF">C7H61_04545</name>
</gene>
<evidence type="ECO:0000259" key="3">
    <source>
        <dbReference type="Pfam" id="PF03544"/>
    </source>
</evidence>
<dbReference type="Proteomes" id="UP000238430">
    <property type="component" value="Unassembled WGS sequence"/>
</dbReference>
<comment type="caution">
    <text evidence="4">The sequence shown here is derived from an EMBL/GenBank/DDBJ whole genome shotgun (WGS) entry which is preliminary data.</text>
</comment>
<dbReference type="GO" id="GO:0055085">
    <property type="term" value="P:transmembrane transport"/>
    <property type="evidence" value="ECO:0007669"/>
    <property type="project" value="InterPro"/>
</dbReference>
<feature type="domain" description="TonB C-terminal" evidence="3">
    <location>
        <begin position="208"/>
        <end position="266"/>
    </location>
</feature>
<organism evidence="4 5">
    <name type="scientific">Mesoflavibacter zeaxanthinifaciens subsp. sabulilitoris</name>
    <dbReference type="NCBI Taxonomy" id="1520893"/>
    <lineage>
        <taxon>Bacteria</taxon>
        <taxon>Pseudomonadati</taxon>
        <taxon>Bacteroidota</taxon>
        <taxon>Flavobacteriia</taxon>
        <taxon>Flavobacteriales</taxon>
        <taxon>Flavobacteriaceae</taxon>
        <taxon>Mesoflavibacter</taxon>
    </lineage>
</organism>
<evidence type="ECO:0000256" key="1">
    <source>
        <dbReference type="SAM" id="MobiDB-lite"/>
    </source>
</evidence>
<accession>A0A2T1NII7</accession>
<keyword evidence="5" id="KW-1185">Reference proteome</keyword>
<evidence type="ECO:0000313" key="4">
    <source>
        <dbReference type="EMBL" id="PSG92714.1"/>
    </source>
</evidence>
<name>A0A2T1NII7_9FLAO</name>
<protein>
    <submittedName>
        <fullName evidence="4">Energy transducer TonB</fullName>
    </submittedName>
</protein>